<protein>
    <recommendedName>
        <fullName evidence="4">DUF2845 domain-containing protein</fullName>
    </recommendedName>
</protein>
<gene>
    <name evidence="2" type="ORF">A9J31_05205</name>
</gene>
<reference evidence="3" key="1">
    <citation type="submission" date="2016-06" db="EMBL/GenBank/DDBJ databases">
        <authorList>
            <person name="Radolfova-Krizova L."/>
            <person name="Nemec A."/>
        </authorList>
    </citation>
    <scope>NUCLEOTIDE SEQUENCE [LARGE SCALE GENOMIC DNA]</scope>
    <source>
        <strain evidence="3">ANC 4275</strain>
    </source>
</reference>
<evidence type="ECO:0008006" key="4">
    <source>
        <dbReference type="Google" id="ProtNLM"/>
    </source>
</evidence>
<evidence type="ECO:0000313" key="3">
    <source>
        <dbReference type="Proteomes" id="UP000185753"/>
    </source>
</evidence>
<keyword evidence="1" id="KW-0732">Signal</keyword>
<proteinExistence type="predicted"/>
<accession>A0A1A7RCP2</accession>
<dbReference type="Proteomes" id="UP000185753">
    <property type="component" value="Unassembled WGS sequence"/>
</dbReference>
<evidence type="ECO:0000256" key="1">
    <source>
        <dbReference type="SAM" id="SignalP"/>
    </source>
</evidence>
<comment type="caution">
    <text evidence="2">The sequence shown here is derived from an EMBL/GenBank/DDBJ whole genome shotgun (WGS) entry which is preliminary data.</text>
</comment>
<keyword evidence="3" id="KW-1185">Reference proteome</keyword>
<dbReference type="RefSeq" id="WP_067764596.1">
    <property type="nucleotide sequence ID" value="NZ_CP183909.1"/>
</dbReference>
<dbReference type="OrthoDB" id="6713081at2"/>
<name>A0A1A7RCP2_9GAMM</name>
<organism evidence="2 3">
    <name type="scientific">Acinetobacter gandensis</name>
    <dbReference type="NCBI Taxonomy" id="1443941"/>
    <lineage>
        <taxon>Bacteria</taxon>
        <taxon>Pseudomonadati</taxon>
        <taxon>Pseudomonadota</taxon>
        <taxon>Gammaproteobacteria</taxon>
        <taxon>Moraxellales</taxon>
        <taxon>Moraxellaceae</taxon>
        <taxon>Acinetobacter</taxon>
    </lineage>
</organism>
<dbReference type="AlphaFoldDB" id="A0A1A7RCP2"/>
<evidence type="ECO:0000313" key="2">
    <source>
        <dbReference type="EMBL" id="OBX28472.1"/>
    </source>
</evidence>
<feature type="chain" id="PRO_5008360794" description="DUF2845 domain-containing protein" evidence="1">
    <location>
        <begin position="19"/>
        <end position="102"/>
    </location>
</feature>
<dbReference type="EMBL" id="LZDS01000025">
    <property type="protein sequence ID" value="OBX28472.1"/>
    <property type="molecule type" value="Genomic_DNA"/>
</dbReference>
<sequence>MFKKTLLVLMFFATTLQAAVSTEAIQTPDRQTVAIGDRLEDMRTRMQASPIKMESHPLQIKGQPTTLAVDYTYEIANMRYVITIVNDHVHEIKTENLDGLRQ</sequence>
<feature type="signal peptide" evidence="1">
    <location>
        <begin position="1"/>
        <end position="18"/>
    </location>
</feature>